<dbReference type="AlphaFoldDB" id="A0A0F3MUS9"/>
<organism evidence="1 2">
    <name type="scientific">Rickettsia felis str. Pedreira</name>
    <dbReference type="NCBI Taxonomy" id="1359196"/>
    <lineage>
        <taxon>Bacteria</taxon>
        <taxon>Pseudomonadati</taxon>
        <taxon>Pseudomonadota</taxon>
        <taxon>Alphaproteobacteria</taxon>
        <taxon>Rickettsiales</taxon>
        <taxon>Rickettsiaceae</taxon>
        <taxon>Rickettsieae</taxon>
        <taxon>Rickettsia</taxon>
        <taxon>spotted fever group</taxon>
    </lineage>
</organism>
<evidence type="ECO:0000313" key="2">
    <source>
        <dbReference type="Proteomes" id="UP000033475"/>
    </source>
</evidence>
<gene>
    <name evidence="1" type="ORF">RFEPED_1593</name>
</gene>
<evidence type="ECO:0000313" key="1">
    <source>
        <dbReference type="EMBL" id="KJV59192.1"/>
    </source>
</evidence>
<reference evidence="1 2" key="1">
    <citation type="submission" date="2015-01" db="EMBL/GenBank/DDBJ databases">
        <title>Genome Sequencing of Rickettsiales.</title>
        <authorList>
            <person name="Daugherty S.C."/>
            <person name="Su Q."/>
            <person name="Abolude K."/>
            <person name="Beier-Sexton M."/>
            <person name="Carlyon J.A."/>
            <person name="Carter R."/>
            <person name="Day N.P."/>
            <person name="Dumler S.J."/>
            <person name="Dyachenko V."/>
            <person name="Godinez A."/>
            <person name="Kurtti T.J."/>
            <person name="Lichay M."/>
            <person name="Mullins K.E."/>
            <person name="Ott S."/>
            <person name="Pappas-Brown V."/>
            <person name="Paris D.H."/>
            <person name="Patel P."/>
            <person name="Richards A.L."/>
            <person name="Sadzewicz L."/>
            <person name="Sears K."/>
            <person name="Seidman D."/>
            <person name="Sengamalay N."/>
            <person name="Stenos J."/>
            <person name="Tallon L.J."/>
            <person name="Vincent G."/>
            <person name="Fraser C.M."/>
            <person name="Munderloh U."/>
            <person name="Dunning-Hotopp J.C."/>
        </authorList>
    </citation>
    <scope>NUCLEOTIDE SEQUENCE [LARGE SCALE GENOMIC DNA]</scope>
    <source>
        <strain evidence="1 2">Pedreira</strain>
    </source>
</reference>
<comment type="caution">
    <text evidence="1">The sequence shown here is derived from an EMBL/GenBank/DDBJ whole genome shotgun (WGS) entry which is preliminary data.</text>
</comment>
<dbReference type="Proteomes" id="UP000033475">
    <property type="component" value="Unassembled WGS sequence"/>
</dbReference>
<name>A0A0F3MUS9_RICFI</name>
<protein>
    <recommendedName>
        <fullName evidence="3">MgtE intracellular N domain protein</fullName>
    </recommendedName>
</protein>
<dbReference type="PATRIC" id="fig|1359196.3.peg.1545"/>
<evidence type="ECO:0008006" key="3">
    <source>
        <dbReference type="Google" id="ProtNLM"/>
    </source>
</evidence>
<sequence>MAITSIFNKLQNLIPHNTYPKPASYLANDEFNYRSNEELKIGGYKDTLGISQIKYTDIMNELDGSEKVTNTAESKGFFSTFSSSLKTVYDFGVKSFNIIKNTSSILSSKVAETFNLVSNKVFSYLNNEAEETFNLLDQLETLSDNELVEEILNTPENELDEVFEKMTYEKLAELINNISDEQAQKLVNYILPWHLEKVIDLITQDKLDKLFNENPNNLSLEELTEQKLKKLSNEDISDESLENIIILAGEEKFAEKLDIIPNESLERIIDSIPNDKLAVIINTALDEDLERIVDSISDQNLSKTLSEISSLLPEEKFKQIMILIHGEEVVEQLENQQLLEEIINTPDSELDKIKITYEKLAKLINNTSDEDLERIVDSHSLSGSLVQQIITLIYNKKCAKQESDEVSDSDSGFSDYEDEIEVSGNDFGFFDYEDHVVYL</sequence>
<proteinExistence type="predicted"/>
<accession>A0A0F3MUS9</accession>
<dbReference type="RefSeq" id="WP_011271198.1">
    <property type="nucleotide sequence ID" value="NZ_LANQ01000001.1"/>
</dbReference>
<dbReference type="EMBL" id="LANQ01000001">
    <property type="protein sequence ID" value="KJV59192.1"/>
    <property type="molecule type" value="Genomic_DNA"/>
</dbReference>